<organism evidence="2 3">
    <name type="scientific">Caerostris darwini</name>
    <dbReference type="NCBI Taxonomy" id="1538125"/>
    <lineage>
        <taxon>Eukaryota</taxon>
        <taxon>Metazoa</taxon>
        <taxon>Ecdysozoa</taxon>
        <taxon>Arthropoda</taxon>
        <taxon>Chelicerata</taxon>
        <taxon>Arachnida</taxon>
        <taxon>Araneae</taxon>
        <taxon>Araneomorphae</taxon>
        <taxon>Entelegynae</taxon>
        <taxon>Araneoidea</taxon>
        <taxon>Araneidae</taxon>
        <taxon>Caerostris</taxon>
    </lineage>
</organism>
<keyword evidence="3" id="KW-1185">Reference proteome</keyword>
<sequence length="128" mass="12906">MKTFVIVCISLVLGSVQCARIRRQAVADAPVADAAPGGMDLAVGAVQGELDKETALGGPVNPAGVQKAADLTSGIQSVGNDPDKTPQEKLTALTGDVVANAAKPDFSSYMAGAAKPADKNVNLSQFGP</sequence>
<gene>
    <name evidence="2" type="primary">AVEN_249514_1</name>
    <name evidence="2" type="ORF">CDAR_237211</name>
</gene>
<accession>A0AAV4R7D0</accession>
<comment type="caution">
    <text evidence="2">The sequence shown here is derived from an EMBL/GenBank/DDBJ whole genome shotgun (WGS) entry which is preliminary data.</text>
</comment>
<evidence type="ECO:0000256" key="1">
    <source>
        <dbReference type="SAM" id="SignalP"/>
    </source>
</evidence>
<dbReference type="Proteomes" id="UP001054837">
    <property type="component" value="Unassembled WGS sequence"/>
</dbReference>
<evidence type="ECO:0000313" key="3">
    <source>
        <dbReference type="Proteomes" id="UP001054837"/>
    </source>
</evidence>
<reference evidence="2 3" key="1">
    <citation type="submission" date="2021-06" db="EMBL/GenBank/DDBJ databases">
        <title>Caerostris darwini draft genome.</title>
        <authorList>
            <person name="Kono N."/>
            <person name="Arakawa K."/>
        </authorList>
    </citation>
    <scope>NUCLEOTIDE SEQUENCE [LARGE SCALE GENOMIC DNA]</scope>
</reference>
<protein>
    <submittedName>
        <fullName evidence="2">Uncharacterized protein</fullName>
    </submittedName>
</protein>
<keyword evidence="1" id="KW-0732">Signal</keyword>
<proteinExistence type="predicted"/>
<dbReference type="EMBL" id="BPLQ01005640">
    <property type="protein sequence ID" value="GIY16160.1"/>
    <property type="molecule type" value="Genomic_DNA"/>
</dbReference>
<name>A0AAV4R7D0_9ARAC</name>
<dbReference type="AlphaFoldDB" id="A0AAV4R7D0"/>
<feature type="chain" id="PRO_5043596022" evidence="1">
    <location>
        <begin position="19"/>
        <end position="128"/>
    </location>
</feature>
<evidence type="ECO:0000313" key="2">
    <source>
        <dbReference type="EMBL" id="GIY16160.1"/>
    </source>
</evidence>
<feature type="signal peptide" evidence="1">
    <location>
        <begin position="1"/>
        <end position="18"/>
    </location>
</feature>